<comment type="caution">
    <text evidence="10">The sequence shown here is derived from an EMBL/GenBank/DDBJ whole genome shotgun (WGS) entry which is preliminary data.</text>
</comment>
<keyword evidence="3" id="KW-0808">Transferase</keyword>
<evidence type="ECO:0000256" key="1">
    <source>
        <dbReference type="ARBA" id="ARBA00001933"/>
    </source>
</evidence>
<keyword evidence="6" id="KW-0408">Iron</keyword>
<evidence type="ECO:0000256" key="8">
    <source>
        <dbReference type="ARBA" id="ARBA00050776"/>
    </source>
</evidence>
<dbReference type="InterPro" id="IPR016454">
    <property type="entry name" value="Cysteine_dSase"/>
</dbReference>
<name>A0A660S6X1_UNCT6</name>
<comment type="cofactor">
    <cofactor evidence="1">
        <name>pyridoxal 5'-phosphate</name>
        <dbReference type="ChEBI" id="CHEBI:597326"/>
    </cofactor>
</comment>
<evidence type="ECO:0000313" key="10">
    <source>
        <dbReference type="EMBL" id="RKX64610.1"/>
    </source>
</evidence>
<organism evidence="10 11">
    <name type="scientific">candidate division TA06 bacterium</name>
    <dbReference type="NCBI Taxonomy" id="2250710"/>
    <lineage>
        <taxon>Bacteria</taxon>
        <taxon>Bacteria division TA06</taxon>
    </lineage>
</organism>
<evidence type="ECO:0000259" key="9">
    <source>
        <dbReference type="Pfam" id="PF00266"/>
    </source>
</evidence>
<dbReference type="InterPro" id="IPR015421">
    <property type="entry name" value="PyrdxlP-dep_Trfase_major"/>
</dbReference>
<sequence>MSYIYLDNITATKPHREVVDIITEYLTDKYALAISQFSHSMGIESKDGYDNARHIIANSIGAKDENIVFTSGSTESNNLAIKGFARANKKKGNHLITTAVADRSVMNSMKTLQREGFEITILPVDTNGRIDLNKLADTIKDSTTLFSFELANHEVGTIENYEEIIRLCKEKNIAVHMDASLGYLHIPIDMKTLPVDLVTLTAKRIHGPIGVGALYIRDGIKIEKIMDGGFNEMNIRAGSEPVALAVGFAKAVELFDRDKDVIYTGKLKEKLLQLLKEKIAEISVNGDPDKAMNNVLNVTFHKVEGESTALYFDMEKIEVITGSACFSQSLEPSYVLMAMYNDHERAHGSITFSFSRYNTEDEIVKTADTAKQIVDKLMEISPLK</sequence>
<keyword evidence="5" id="KW-0663">Pyridoxal phosphate</keyword>
<dbReference type="InterPro" id="IPR015422">
    <property type="entry name" value="PyrdxlP-dep_Trfase_small"/>
</dbReference>
<evidence type="ECO:0000313" key="11">
    <source>
        <dbReference type="Proteomes" id="UP000282321"/>
    </source>
</evidence>
<reference evidence="10 11" key="1">
    <citation type="submission" date="2018-06" db="EMBL/GenBank/DDBJ databases">
        <title>Extensive metabolic versatility and redundancy in microbially diverse, dynamic hydrothermal sediments.</title>
        <authorList>
            <person name="Dombrowski N."/>
            <person name="Teske A."/>
            <person name="Baker B.J."/>
        </authorList>
    </citation>
    <scope>NUCLEOTIDE SEQUENCE [LARGE SCALE GENOMIC DNA]</scope>
    <source>
        <strain evidence="10">B35_G9</strain>
    </source>
</reference>
<evidence type="ECO:0000256" key="5">
    <source>
        <dbReference type="ARBA" id="ARBA00022898"/>
    </source>
</evidence>
<dbReference type="GO" id="GO:0031071">
    <property type="term" value="F:cysteine desulfurase activity"/>
    <property type="evidence" value="ECO:0007669"/>
    <property type="project" value="UniProtKB-EC"/>
</dbReference>
<proteinExistence type="inferred from homology"/>
<feature type="domain" description="Aminotransferase class V" evidence="9">
    <location>
        <begin position="4"/>
        <end position="363"/>
    </location>
</feature>
<keyword evidence="7" id="KW-0411">Iron-sulfur</keyword>
<evidence type="ECO:0000256" key="7">
    <source>
        <dbReference type="ARBA" id="ARBA00023014"/>
    </source>
</evidence>
<keyword evidence="4" id="KW-0479">Metal-binding</keyword>
<dbReference type="Gene3D" id="3.40.640.10">
    <property type="entry name" value="Type I PLP-dependent aspartate aminotransferase-like (Major domain)"/>
    <property type="match status" value="1"/>
</dbReference>
<dbReference type="Proteomes" id="UP000282321">
    <property type="component" value="Unassembled WGS sequence"/>
</dbReference>
<dbReference type="SUPFAM" id="SSF53383">
    <property type="entry name" value="PLP-dependent transferases"/>
    <property type="match status" value="1"/>
</dbReference>
<evidence type="ECO:0000256" key="3">
    <source>
        <dbReference type="ARBA" id="ARBA00022679"/>
    </source>
</evidence>
<evidence type="ECO:0000256" key="2">
    <source>
        <dbReference type="ARBA" id="ARBA00006490"/>
    </source>
</evidence>
<accession>A0A660S6X1</accession>
<dbReference type="GO" id="GO:0051536">
    <property type="term" value="F:iron-sulfur cluster binding"/>
    <property type="evidence" value="ECO:0007669"/>
    <property type="project" value="UniProtKB-KW"/>
</dbReference>
<dbReference type="PANTHER" id="PTHR11601">
    <property type="entry name" value="CYSTEINE DESULFURYLASE FAMILY MEMBER"/>
    <property type="match status" value="1"/>
</dbReference>
<dbReference type="InterPro" id="IPR000192">
    <property type="entry name" value="Aminotrans_V_dom"/>
</dbReference>
<dbReference type="PIRSF" id="PIRSF005572">
    <property type="entry name" value="NifS"/>
    <property type="match status" value="1"/>
</dbReference>
<dbReference type="AlphaFoldDB" id="A0A660S6X1"/>
<gene>
    <name evidence="10" type="ORF">DRP44_07995</name>
</gene>
<dbReference type="Pfam" id="PF00266">
    <property type="entry name" value="Aminotran_5"/>
    <property type="match status" value="1"/>
</dbReference>
<comment type="similarity">
    <text evidence="2">Belongs to the class-V pyridoxal-phosphate-dependent aminotransferase family. NifS/IscS subfamily.</text>
</comment>
<evidence type="ECO:0000256" key="4">
    <source>
        <dbReference type="ARBA" id="ARBA00022723"/>
    </source>
</evidence>
<evidence type="ECO:0000256" key="6">
    <source>
        <dbReference type="ARBA" id="ARBA00023004"/>
    </source>
</evidence>
<dbReference type="Gene3D" id="3.90.1150.10">
    <property type="entry name" value="Aspartate Aminotransferase, domain 1"/>
    <property type="match status" value="1"/>
</dbReference>
<dbReference type="InterPro" id="IPR015424">
    <property type="entry name" value="PyrdxlP-dep_Trfase"/>
</dbReference>
<dbReference type="GO" id="GO:0046872">
    <property type="term" value="F:metal ion binding"/>
    <property type="evidence" value="ECO:0007669"/>
    <property type="project" value="UniProtKB-KW"/>
</dbReference>
<comment type="catalytic activity">
    <reaction evidence="8">
        <text>(sulfur carrier)-H + L-cysteine = (sulfur carrier)-SH + L-alanine</text>
        <dbReference type="Rhea" id="RHEA:43892"/>
        <dbReference type="Rhea" id="RHEA-COMP:14737"/>
        <dbReference type="Rhea" id="RHEA-COMP:14739"/>
        <dbReference type="ChEBI" id="CHEBI:29917"/>
        <dbReference type="ChEBI" id="CHEBI:35235"/>
        <dbReference type="ChEBI" id="CHEBI:57972"/>
        <dbReference type="ChEBI" id="CHEBI:64428"/>
        <dbReference type="EC" id="2.8.1.7"/>
    </reaction>
</comment>
<dbReference type="PANTHER" id="PTHR11601:SF34">
    <property type="entry name" value="CYSTEINE DESULFURASE"/>
    <property type="match status" value="1"/>
</dbReference>
<protein>
    <submittedName>
        <fullName evidence="10">Cysteine desulfurase NifS</fullName>
    </submittedName>
</protein>
<dbReference type="EMBL" id="QNBC01000146">
    <property type="protein sequence ID" value="RKX64610.1"/>
    <property type="molecule type" value="Genomic_DNA"/>
</dbReference>